<evidence type="ECO:0000313" key="2">
    <source>
        <dbReference type="EMBL" id="SFB84263.1"/>
    </source>
</evidence>
<gene>
    <name evidence="2" type="ORF">SAMN05421780_101724</name>
</gene>
<keyword evidence="1" id="KW-0812">Transmembrane</keyword>
<keyword evidence="3" id="KW-1185">Reference proteome</keyword>
<evidence type="ECO:0000256" key="1">
    <source>
        <dbReference type="SAM" id="Phobius"/>
    </source>
</evidence>
<feature type="transmembrane region" description="Helical" evidence="1">
    <location>
        <begin position="7"/>
        <end position="24"/>
    </location>
</feature>
<feature type="transmembrane region" description="Helical" evidence="1">
    <location>
        <begin position="139"/>
        <end position="157"/>
    </location>
</feature>
<sequence>MQLNRYILLFIFTIINSFFIVKYGSRQHYLSEYILGVAYSIGVLLTIFFFTKQKIKENYSRILFFGLTVLVLTSTVLINKLVDANSLNVDRCSAMSVGVEALLNGQYPYSAIDHLGGRTSNLPTLLFIGIPFYLLGDVGYLQTFGFGLMACLIFYFFNNYPQRLLALLLLISSPAYWWEIYAKSDLMSNFIILLAFIFVAQKYIFANKETKIIPIAVASSALVLTRLTSIIPLSLLLCAWFFGQSIKQKSIFIFSGIITLFVLLYLCFMHVPNLDYLQKYNPFELQNRQMPTALNIAFVLLPFIYSFYIKNTTQLQIASTYFLLLPILISFVMSVFKNGIYPCIVESYFDISYFNMVLPFIIVNLAQSYETAFNQTQ</sequence>
<keyword evidence="1" id="KW-0472">Membrane</keyword>
<accession>A0A1I1EH51</accession>
<name>A0A1I1EH51_9BACT</name>
<protein>
    <recommendedName>
        <fullName evidence="4">Dolichyl-phosphate-mannose-protein mannosyltransferase</fullName>
    </recommendedName>
</protein>
<dbReference type="RefSeq" id="WP_091507414.1">
    <property type="nucleotide sequence ID" value="NZ_FOLE01000001.1"/>
</dbReference>
<evidence type="ECO:0008006" key="4">
    <source>
        <dbReference type="Google" id="ProtNLM"/>
    </source>
</evidence>
<feature type="transmembrane region" description="Helical" evidence="1">
    <location>
        <begin position="249"/>
        <end position="271"/>
    </location>
</feature>
<feature type="transmembrane region" description="Helical" evidence="1">
    <location>
        <begin position="212"/>
        <end position="243"/>
    </location>
</feature>
<keyword evidence="1" id="KW-1133">Transmembrane helix</keyword>
<dbReference type="Proteomes" id="UP000199514">
    <property type="component" value="Unassembled WGS sequence"/>
</dbReference>
<feature type="transmembrane region" description="Helical" evidence="1">
    <location>
        <begin position="292"/>
        <end position="309"/>
    </location>
</feature>
<feature type="transmembrane region" description="Helical" evidence="1">
    <location>
        <begin position="186"/>
        <end position="205"/>
    </location>
</feature>
<organism evidence="2 3">
    <name type="scientific">Flexibacter flexilis DSM 6793</name>
    <dbReference type="NCBI Taxonomy" id="927664"/>
    <lineage>
        <taxon>Bacteria</taxon>
        <taxon>Pseudomonadati</taxon>
        <taxon>Bacteroidota</taxon>
        <taxon>Cytophagia</taxon>
        <taxon>Cytophagales</taxon>
        <taxon>Flexibacteraceae</taxon>
        <taxon>Flexibacter</taxon>
    </lineage>
</organism>
<reference evidence="2 3" key="1">
    <citation type="submission" date="2016-10" db="EMBL/GenBank/DDBJ databases">
        <authorList>
            <person name="de Groot N.N."/>
        </authorList>
    </citation>
    <scope>NUCLEOTIDE SEQUENCE [LARGE SCALE GENOMIC DNA]</scope>
    <source>
        <strain evidence="2 3">DSM 6793</strain>
    </source>
</reference>
<feature type="transmembrane region" description="Helical" evidence="1">
    <location>
        <begin position="348"/>
        <end position="367"/>
    </location>
</feature>
<feature type="transmembrane region" description="Helical" evidence="1">
    <location>
        <begin position="30"/>
        <end position="50"/>
    </location>
</feature>
<dbReference type="STRING" id="927664.SAMN05421780_101724"/>
<feature type="transmembrane region" description="Helical" evidence="1">
    <location>
        <begin position="62"/>
        <end position="82"/>
    </location>
</feature>
<evidence type="ECO:0000313" key="3">
    <source>
        <dbReference type="Proteomes" id="UP000199514"/>
    </source>
</evidence>
<dbReference type="AlphaFoldDB" id="A0A1I1EH51"/>
<dbReference type="OrthoDB" id="1327677at2"/>
<proteinExistence type="predicted"/>
<feature type="transmembrane region" description="Helical" evidence="1">
    <location>
        <begin position="315"/>
        <end position="336"/>
    </location>
</feature>
<dbReference type="EMBL" id="FOLE01000001">
    <property type="protein sequence ID" value="SFB84263.1"/>
    <property type="molecule type" value="Genomic_DNA"/>
</dbReference>